<sequence length="179" mass="20203">MTLTLEVHYMTQPKRLRRPAINPQPTPGRSAREYAELWYIALRVWSVREVELPPGNAGRYYPRDGSTEHLTMGEGGPIKATYLRTPAGDYTEQEVAQAIKTMTLSGIPETVQLGRMLSRLRDERSKTMVSLLRDGGWSSNREGAVRYGVAVLSLAVRLQDPQAELHLNVLRRVLARAEF</sequence>
<dbReference type="AlphaFoldDB" id="A0A2Z3JKH9"/>
<evidence type="ECO:0000313" key="1">
    <source>
        <dbReference type="EMBL" id="AWN24021.1"/>
    </source>
</evidence>
<gene>
    <name evidence="1" type="ORF">DKM44_12910</name>
</gene>
<dbReference type="KEGG" id="dez:DKM44_12910"/>
<evidence type="ECO:0000313" key="2">
    <source>
        <dbReference type="Proteomes" id="UP000245368"/>
    </source>
</evidence>
<accession>A0A2Z3JKH9</accession>
<reference evidence="1 2" key="1">
    <citation type="submission" date="2018-05" db="EMBL/GenBank/DDBJ databases">
        <title>Complete Genome Sequence of Deinococcus sp. strain 17bor-2.</title>
        <authorList>
            <person name="Srinivasan S."/>
        </authorList>
    </citation>
    <scope>NUCLEOTIDE SEQUENCE [LARGE SCALE GENOMIC DNA]</scope>
    <source>
        <strain evidence="1 2">17bor-2</strain>
    </source>
</reference>
<name>A0A2Z3JKH9_9DEIO</name>
<keyword evidence="2" id="KW-1185">Reference proteome</keyword>
<proteinExistence type="predicted"/>
<dbReference type="Proteomes" id="UP000245368">
    <property type="component" value="Chromosome"/>
</dbReference>
<dbReference type="EMBL" id="CP029494">
    <property type="protein sequence ID" value="AWN24021.1"/>
    <property type="molecule type" value="Genomic_DNA"/>
</dbReference>
<organism evidence="1 2">
    <name type="scientific">Deinococcus irradiatisoli</name>
    <dbReference type="NCBI Taxonomy" id="2202254"/>
    <lineage>
        <taxon>Bacteria</taxon>
        <taxon>Thermotogati</taxon>
        <taxon>Deinococcota</taxon>
        <taxon>Deinococci</taxon>
        <taxon>Deinococcales</taxon>
        <taxon>Deinococcaceae</taxon>
        <taxon>Deinococcus</taxon>
    </lineage>
</organism>
<protein>
    <submittedName>
        <fullName evidence="1">Uncharacterized protein</fullName>
    </submittedName>
</protein>